<reference evidence="1 2" key="1">
    <citation type="submission" date="2020-07" db="EMBL/GenBank/DDBJ databases">
        <title>Genomic Encyclopedia of Type Strains, Phase IV (KMG-IV): sequencing the most valuable type-strain genomes for metagenomic binning, comparative biology and taxonomic classification.</title>
        <authorList>
            <person name="Goeker M."/>
        </authorList>
    </citation>
    <scope>NUCLEOTIDE SEQUENCE [LARGE SCALE GENOMIC DNA]</scope>
    <source>
        <strain evidence="1 2">DSM 15730</strain>
    </source>
</reference>
<proteinExistence type="predicted"/>
<dbReference type="AlphaFoldDB" id="A0A7V9Z934"/>
<accession>A0A7V9Z934</accession>
<gene>
    <name evidence="1" type="ORF">HNR31_003115</name>
</gene>
<protein>
    <submittedName>
        <fullName evidence="1">Uncharacterized protein</fullName>
    </submittedName>
</protein>
<dbReference type="EMBL" id="JACDUT010000011">
    <property type="protein sequence ID" value="MBA2876320.1"/>
    <property type="molecule type" value="Genomic_DNA"/>
</dbReference>
<evidence type="ECO:0000313" key="1">
    <source>
        <dbReference type="EMBL" id="MBA2876320.1"/>
    </source>
</evidence>
<evidence type="ECO:0000313" key="2">
    <source>
        <dbReference type="Proteomes" id="UP000523087"/>
    </source>
</evidence>
<comment type="caution">
    <text evidence="1">The sequence shown here is derived from an EMBL/GenBank/DDBJ whole genome shotgun (WGS) entry which is preliminary data.</text>
</comment>
<name>A0A7V9Z934_9BACL</name>
<dbReference type="Proteomes" id="UP000523087">
    <property type="component" value="Unassembled WGS sequence"/>
</dbReference>
<sequence length="71" mass="8194">MIKKEGKSGSEKYIIELPKCGGRMVKQRYKLPAMMVNVEVIDLTAITTLNVQDGQYKKRLWTYTKVHSSFI</sequence>
<keyword evidence="2" id="KW-1185">Reference proteome</keyword>
<organism evidence="1 2">
    <name type="scientific">Thermaerobacillus caldiproteolyticus</name>
    <dbReference type="NCBI Taxonomy" id="247480"/>
    <lineage>
        <taxon>Bacteria</taxon>
        <taxon>Bacillati</taxon>
        <taxon>Bacillota</taxon>
        <taxon>Bacilli</taxon>
        <taxon>Bacillales</taxon>
        <taxon>Anoxybacillaceae</taxon>
        <taxon>Thermaerobacillus</taxon>
    </lineage>
</organism>